<evidence type="ECO:0000256" key="3">
    <source>
        <dbReference type="ARBA" id="ARBA00023125"/>
    </source>
</evidence>
<dbReference type="PATRIC" id="fig|1796491.3.peg.694"/>
<dbReference type="CDD" id="cd00801">
    <property type="entry name" value="INT_P4_C"/>
    <property type="match status" value="1"/>
</dbReference>
<dbReference type="InterPro" id="IPR038488">
    <property type="entry name" value="Integrase_DNA-bd_sf"/>
</dbReference>
<dbReference type="InterPro" id="IPR025166">
    <property type="entry name" value="Integrase_DNA_bind_dom"/>
</dbReference>
<evidence type="ECO:0000256" key="1">
    <source>
        <dbReference type="ARBA" id="ARBA00008857"/>
    </source>
</evidence>
<dbReference type="PANTHER" id="PTHR30629:SF2">
    <property type="entry name" value="PROPHAGE INTEGRASE INTS-RELATED"/>
    <property type="match status" value="1"/>
</dbReference>
<dbReference type="Gene3D" id="1.10.443.10">
    <property type="entry name" value="Intergrase catalytic core"/>
    <property type="match status" value="1"/>
</dbReference>
<dbReference type="GO" id="GO:0006310">
    <property type="term" value="P:DNA recombination"/>
    <property type="evidence" value="ECO:0007669"/>
    <property type="project" value="UniProtKB-KW"/>
</dbReference>
<dbReference type="Pfam" id="PF00589">
    <property type="entry name" value="Phage_integrase"/>
    <property type="match status" value="1"/>
</dbReference>
<keyword evidence="3" id="KW-0238">DNA-binding</keyword>
<sequence length="428" mass="47894">MLNLLVNDLPTPFFTNKRGAAMKLNDVAIRKAKPEAKPRKLTDGGGLYVMIHPNGGKYWQLAYRFAGKQKTLALGVYPDVGLALARERRDEARKLIANGTDPSAVKQTQKRQAKVAAANTFEAVAREWIENRSNDWTEGHKALTLRTLEQDAFPSLGHRPIAEITPAELLATMRIIEKRGALEIASRVLQRSSAVFRYGIATSRCNSNPATELRGALKKPKRTHYTTIEKGGFPQLLRDIDGYQGSPFTTYALQLMALTFTRTSELIEAEWQELDLDRAEWLIPAERMKMRRPHLVPLSAQAVAAFREAAKLSGDRQHVFPNRNDPTKPASKAVILRALGRMGYTGKMTGHGFRSAASTALNEHKTKWGIHRDAIEVQLAHVEKNASRAAYNFAEYLDERRAMMQQWADYLDKLKAGAEVIPLQIKAA</sequence>
<dbReference type="InterPro" id="IPR013762">
    <property type="entry name" value="Integrase-like_cat_sf"/>
</dbReference>
<evidence type="ECO:0000256" key="2">
    <source>
        <dbReference type="ARBA" id="ARBA00022908"/>
    </source>
</evidence>
<evidence type="ECO:0000256" key="4">
    <source>
        <dbReference type="ARBA" id="ARBA00023172"/>
    </source>
</evidence>
<evidence type="ECO:0000259" key="5">
    <source>
        <dbReference type="PROSITE" id="PS51898"/>
    </source>
</evidence>
<keyword evidence="2" id="KW-0229">DNA integration</keyword>
<dbReference type="GO" id="GO:0003677">
    <property type="term" value="F:DNA binding"/>
    <property type="evidence" value="ECO:0007669"/>
    <property type="project" value="UniProtKB-KW"/>
</dbReference>
<name>A0A139BW29_9PROT</name>
<dbReference type="PROSITE" id="PS51898">
    <property type="entry name" value="TYR_RECOMBINASE"/>
    <property type="match status" value="1"/>
</dbReference>
<dbReference type="InterPro" id="IPR011010">
    <property type="entry name" value="DNA_brk_join_enz"/>
</dbReference>
<dbReference type="GO" id="GO:0015074">
    <property type="term" value="P:DNA integration"/>
    <property type="evidence" value="ECO:0007669"/>
    <property type="project" value="UniProtKB-KW"/>
</dbReference>
<keyword evidence="4" id="KW-0233">DNA recombination</keyword>
<gene>
    <name evidence="6" type="ORF">AWT59_0637</name>
</gene>
<comment type="caution">
    <text evidence="6">The sequence shown here is derived from an EMBL/GenBank/DDBJ whole genome shotgun (WGS) entry which is preliminary data.</text>
</comment>
<dbReference type="Gene3D" id="3.30.160.390">
    <property type="entry name" value="Integrase, DNA-binding domain"/>
    <property type="match status" value="1"/>
</dbReference>
<dbReference type="Gene3D" id="1.10.150.130">
    <property type="match status" value="1"/>
</dbReference>
<organism evidence="6 7">
    <name type="scientific">Candidatus Gallionella acididurans</name>
    <dbReference type="NCBI Taxonomy" id="1796491"/>
    <lineage>
        <taxon>Bacteria</taxon>
        <taxon>Pseudomonadati</taxon>
        <taxon>Pseudomonadota</taxon>
        <taxon>Betaproteobacteria</taxon>
        <taxon>Nitrosomonadales</taxon>
        <taxon>Gallionellaceae</taxon>
        <taxon>Gallionella</taxon>
    </lineage>
</organism>
<dbReference type="PANTHER" id="PTHR30629">
    <property type="entry name" value="PROPHAGE INTEGRASE"/>
    <property type="match status" value="1"/>
</dbReference>
<dbReference type="AlphaFoldDB" id="A0A139BW29"/>
<dbReference type="Proteomes" id="UP000070578">
    <property type="component" value="Unassembled WGS sequence"/>
</dbReference>
<protein>
    <submittedName>
        <fullName evidence="6">Integrase family protein</fullName>
    </submittedName>
</protein>
<reference evidence="6 7" key="2">
    <citation type="submission" date="2016-03" db="EMBL/GenBank/DDBJ databases">
        <title>New uncultured bacterium of the family Gallionellaceae from acid mine drainage: description and reconstruction of genome based on metagenomic analysis of microbial community.</title>
        <authorList>
            <person name="Kadnikov V."/>
            <person name="Ivasenko D."/>
            <person name="Beletsky A."/>
            <person name="Mardanov A."/>
            <person name="Danilova E."/>
            <person name="Pimenov N."/>
            <person name="Karnachuk O."/>
            <person name="Ravin N."/>
        </authorList>
    </citation>
    <scope>NUCLEOTIDE SEQUENCE [LARGE SCALE GENOMIC DNA]</scope>
    <source>
        <strain evidence="6">ShG14-8</strain>
    </source>
</reference>
<reference evidence="6 7" key="1">
    <citation type="submission" date="2016-02" db="EMBL/GenBank/DDBJ databases">
        <authorList>
            <person name="Wen L."/>
            <person name="He K."/>
            <person name="Yang H."/>
        </authorList>
    </citation>
    <scope>NUCLEOTIDE SEQUENCE [LARGE SCALE GENOMIC DNA]</scope>
    <source>
        <strain evidence="6">ShG14-8</strain>
    </source>
</reference>
<dbReference type="InterPro" id="IPR002104">
    <property type="entry name" value="Integrase_catalytic"/>
</dbReference>
<dbReference type="SUPFAM" id="SSF56349">
    <property type="entry name" value="DNA breaking-rejoining enzymes"/>
    <property type="match status" value="1"/>
</dbReference>
<dbReference type="Pfam" id="PF22022">
    <property type="entry name" value="Phage_int_M"/>
    <property type="match status" value="1"/>
</dbReference>
<dbReference type="Pfam" id="PF13356">
    <property type="entry name" value="Arm-DNA-bind_3"/>
    <property type="match status" value="1"/>
</dbReference>
<evidence type="ECO:0000313" key="7">
    <source>
        <dbReference type="Proteomes" id="UP000070578"/>
    </source>
</evidence>
<dbReference type="InterPro" id="IPR010998">
    <property type="entry name" value="Integrase_recombinase_N"/>
</dbReference>
<proteinExistence type="inferred from homology"/>
<comment type="similarity">
    <text evidence="1">Belongs to the 'phage' integrase family.</text>
</comment>
<dbReference type="InterPro" id="IPR050808">
    <property type="entry name" value="Phage_Integrase"/>
</dbReference>
<dbReference type="InterPro" id="IPR053876">
    <property type="entry name" value="Phage_int_M"/>
</dbReference>
<feature type="domain" description="Tyr recombinase" evidence="5">
    <location>
        <begin position="221"/>
        <end position="404"/>
    </location>
</feature>
<evidence type="ECO:0000313" key="6">
    <source>
        <dbReference type="EMBL" id="KXS33204.1"/>
    </source>
</evidence>
<accession>A0A139BW29</accession>
<dbReference type="EMBL" id="LSLI01000009">
    <property type="protein sequence ID" value="KXS33204.1"/>
    <property type="molecule type" value="Genomic_DNA"/>
</dbReference>